<keyword evidence="1" id="KW-0378">Hydrolase</keyword>
<dbReference type="Gene3D" id="3.30.420.40">
    <property type="match status" value="1"/>
</dbReference>
<organism evidence="1">
    <name type="scientific">Prochlorococcus marinus str. P0902-H212</name>
    <dbReference type="NCBI Taxonomy" id="1620696"/>
    <lineage>
        <taxon>Bacteria</taxon>
        <taxon>Bacillati</taxon>
        <taxon>Cyanobacteriota</taxon>
        <taxon>Cyanophyceae</taxon>
        <taxon>Synechococcales</taxon>
        <taxon>Prochlorococcaceae</taxon>
        <taxon>Prochlorococcus</taxon>
    </lineage>
</organism>
<dbReference type="GO" id="GO:0006508">
    <property type="term" value="P:proteolysis"/>
    <property type="evidence" value="ECO:0007669"/>
    <property type="project" value="UniProtKB-KW"/>
</dbReference>
<sequence>MTNFHNSKSKFLLALHSSSQSFGIAIKDTENSEKIIRSEVFNIGRSLSNKLFSCIETMLPRKFWKQIIRISVAKGPGSFTSTRLTISMARIIAQQIDCSLDSMSSFHLMAPRLYKDLNKNQILNSFWIKDLLPRRGIVAGKYQLVKIHKGSNFHEFNEIISPQLTSNEKILNPSIEASNNIEKDIISLINFSQYCHDSNLSSDWRKTLPIYPTSPIDNK</sequence>
<accession>A0A0D5A229</accession>
<evidence type="ECO:0000313" key="1">
    <source>
        <dbReference type="EMBL" id="AJW30360.1"/>
    </source>
</evidence>
<protein>
    <submittedName>
        <fullName evidence="1">Inactive metal-dependent protease</fullName>
    </submittedName>
</protein>
<keyword evidence="1" id="KW-0645">Protease</keyword>
<dbReference type="NCBIfam" id="TIGR03725">
    <property type="entry name" value="T6A_YeaZ"/>
    <property type="match status" value="1"/>
</dbReference>
<dbReference type="AlphaFoldDB" id="A0A0D5A229"/>
<proteinExistence type="predicted"/>
<dbReference type="GO" id="GO:0002949">
    <property type="term" value="P:tRNA threonylcarbamoyladenosine modification"/>
    <property type="evidence" value="ECO:0007669"/>
    <property type="project" value="InterPro"/>
</dbReference>
<dbReference type="EMBL" id="KJ947870">
    <property type="protein sequence ID" value="AJW30360.1"/>
    <property type="molecule type" value="Genomic_DNA"/>
</dbReference>
<dbReference type="GO" id="GO:0008233">
    <property type="term" value="F:peptidase activity"/>
    <property type="evidence" value="ECO:0007669"/>
    <property type="project" value="UniProtKB-KW"/>
</dbReference>
<gene>
    <name evidence="1" type="ORF">FA02_0091</name>
</gene>
<name>A0A0D5A229_PROMR</name>
<dbReference type="SUPFAM" id="SSF53067">
    <property type="entry name" value="Actin-like ATPase domain"/>
    <property type="match status" value="1"/>
</dbReference>
<reference evidence="1" key="1">
    <citation type="submission" date="2014-06" db="EMBL/GenBank/DDBJ databases">
        <authorList>
            <person name="Berube P.M."/>
        </authorList>
    </citation>
    <scope>NUCLEOTIDE SEQUENCE</scope>
    <source>
        <strain evidence="1">P0902-H212</strain>
    </source>
</reference>
<dbReference type="InterPro" id="IPR043129">
    <property type="entry name" value="ATPase_NBD"/>
</dbReference>
<dbReference type="InterPro" id="IPR022496">
    <property type="entry name" value="T6A_TsaB"/>
</dbReference>